<feature type="domain" description="AsmA" evidence="1">
    <location>
        <begin position="7"/>
        <end position="186"/>
    </location>
</feature>
<keyword evidence="3" id="KW-1185">Reference proteome</keyword>
<dbReference type="RefSeq" id="WP_222507721.1">
    <property type="nucleotide sequence ID" value="NZ_JAHVJA010000002.1"/>
</dbReference>
<proteinExistence type="predicted"/>
<name>A0ABS7NEB3_9RHOB</name>
<feature type="domain" description="AsmA" evidence="1">
    <location>
        <begin position="343"/>
        <end position="519"/>
    </location>
</feature>
<organism evidence="2 3">
    <name type="scientific">Leisingera daeponensis</name>
    <dbReference type="NCBI Taxonomy" id="405746"/>
    <lineage>
        <taxon>Bacteria</taxon>
        <taxon>Pseudomonadati</taxon>
        <taxon>Pseudomonadota</taxon>
        <taxon>Alphaproteobacteria</taxon>
        <taxon>Rhodobacterales</taxon>
        <taxon>Roseobacteraceae</taxon>
        <taxon>Leisingera</taxon>
    </lineage>
</organism>
<evidence type="ECO:0000313" key="2">
    <source>
        <dbReference type="EMBL" id="MBY6139029.1"/>
    </source>
</evidence>
<sequence length="639" mass="66782">MKLIIRVVSALVLTVVLLVALVLLLPGEKIARLAADQLETQTGRKLEFGGKLRFTFWPTLGVKADAVTLSNADWAGPEPMLRAERLTIGVSAAELMQGDVRITEVSAILPHLNLATNADGIGNWVMGGGGAAAPGGSGSEGGSALPLRIEAVELTGASLRYAAHGQDPVEMKNVDLSLQWPDPDGTVNARVTLRPAGEPVEVDAEIGTFAAFLAGKVSSVGATVTAPGGKGRFDGHAGISGEASGRLTFGADDLLQTGVALGVFLPDALAQKAVLGADVTYTADGRLAMRDLALELGANRLTGAADVVIKERPSITAQLRGGALDFSGLAAAQGGAPASGSAASGWPETPIDASALGLADAVVDLTFDSLRTGGVNLGASKLNLTVEQKRAVLKFLPASMFGGQVQGQVVANNRGGLSVGGKMTFTGIRLERALGETAGYDRLNGEALGELEFLGSGHSVAAIMQSLSGKGWLEAGKGFFTGFDLEQLMRSGGNGGSTVFDQLTASFAIEGGNLRNQDLLVLLKGFRAEGNGRIGLGARDLDYLFSPQIVRAGRDQVLTIPVRIRGSWDNPDIRPDFSQALQTRIDDVEQEAKDRVRQKLAEELNLDTETAPEQDLNDVLRQRIEQEARDQLLKLLGGD</sequence>
<protein>
    <submittedName>
        <fullName evidence="2">AsmA family protein</fullName>
    </submittedName>
</protein>
<dbReference type="EMBL" id="JAHVJA010000002">
    <property type="protein sequence ID" value="MBY6139029.1"/>
    <property type="molecule type" value="Genomic_DNA"/>
</dbReference>
<evidence type="ECO:0000259" key="1">
    <source>
        <dbReference type="Pfam" id="PF05170"/>
    </source>
</evidence>
<dbReference type="InterPro" id="IPR007844">
    <property type="entry name" value="AsmA"/>
</dbReference>
<dbReference type="PANTHER" id="PTHR30441">
    <property type="entry name" value="DUF748 DOMAIN-CONTAINING PROTEIN"/>
    <property type="match status" value="1"/>
</dbReference>
<dbReference type="InterPro" id="IPR052894">
    <property type="entry name" value="AsmA-related"/>
</dbReference>
<dbReference type="Proteomes" id="UP000766629">
    <property type="component" value="Unassembled WGS sequence"/>
</dbReference>
<gene>
    <name evidence="2" type="ORF">KUV26_06220</name>
</gene>
<reference evidence="2 3" key="1">
    <citation type="submission" date="2021-06" db="EMBL/GenBank/DDBJ databases">
        <title>50 bacteria genomes isolated from Dapeng, Shenzhen, China.</title>
        <authorList>
            <person name="Zheng W."/>
            <person name="Yu S."/>
            <person name="Huang Y."/>
        </authorList>
    </citation>
    <scope>NUCLEOTIDE SEQUENCE [LARGE SCALE GENOMIC DNA]</scope>
    <source>
        <strain evidence="2 3">DP1N14-2</strain>
    </source>
</reference>
<evidence type="ECO:0000313" key="3">
    <source>
        <dbReference type="Proteomes" id="UP000766629"/>
    </source>
</evidence>
<dbReference type="PANTHER" id="PTHR30441:SF4">
    <property type="entry name" value="PROTEIN ASMA"/>
    <property type="match status" value="1"/>
</dbReference>
<dbReference type="Pfam" id="PF05170">
    <property type="entry name" value="AsmA"/>
    <property type="match status" value="2"/>
</dbReference>
<comment type="caution">
    <text evidence="2">The sequence shown here is derived from an EMBL/GenBank/DDBJ whole genome shotgun (WGS) entry which is preliminary data.</text>
</comment>
<accession>A0ABS7NEB3</accession>